<dbReference type="AlphaFoldDB" id="S7QHC7"/>
<dbReference type="KEGG" id="gtr:GLOTRDRAFT_127060"/>
<evidence type="ECO:0000259" key="1">
    <source>
        <dbReference type="PROSITE" id="PS50011"/>
    </source>
</evidence>
<accession>S7QHC7</accession>
<dbReference type="STRING" id="670483.S7QHC7"/>
<dbReference type="GeneID" id="19301471"/>
<dbReference type="PROSITE" id="PS50011">
    <property type="entry name" value="PROTEIN_KINASE_DOM"/>
    <property type="match status" value="1"/>
</dbReference>
<dbReference type="HOGENOM" id="CLU_058265_0_0_1"/>
<gene>
    <name evidence="2" type="ORF">GLOTRDRAFT_127060</name>
</gene>
<dbReference type="eggNOG" id="ENOG502SXGV">
    <property type="taxonomic scope" value="Eukaryota"/>
</dbReference>
<name>S7QHC7_GLOTA</name>
<dbReference type="GO" id="GO:0005524">
    <property type="term" value="F:ATP binding"/>
    <property type="evidence" value="ECO:0007669"/>
    <property type="project" value="InterPro"/>
</dbReference>
<dbReference type="Gene3D" id="1.10.510.10">
    <property type="entry name" value="Transferase(Phosphotransferase) domain 1"/>
    <property type="match status" value="1"/>
</dbReference>
<dbReference type="OrthoDB" id="2523749at2759"/>
<dbReference type="InterPro" id="IPR011009">
    <property type="entry name" value="Kinase-like_dom_sf"/>
</dbReference>
<dbReference type="SUPFAM" id="SSF56112">
    <property type="entry name" value="Protein kinase-like (PK-like)"/>
    <property type="match status" value="1"/>
</dbReference>
<reference evidence="2 3" key="1">
    <citation type="journal article" date="2012" name="Science">
        <title>The Paleozoic origin of enzymatic lignin decomposition reconstructed from 31 fungal genomes.</title>
        <authorList>
            <person name="Floudas D."/>
            <person name="Binder M."/>
            <person name="Riley R."/>
            <person name="Barry K."/>
            <person name="Blanchette R.A."/>
            <person name="Henrissat B."/>
            <person name="Martinez A.T."/>
            <person name="Otillar R."/>
            <person name="Spatafora J.W."/>
            <person name="Yadav J.S."/>
            <person name="Aerts A."/>
            <person name="Benoit I."/>
            <person name="Boyd A."/>
            <person name="Carlson A."/>
            <person name="Copeland A."/>
            <person name="Coutinho P.M."/>
            <person name="de Vries R.P."/>
            <person name="Ferreira P."/>
            <person name="Findley K."/>
            <person name="Foster B."/>
            <person name="Gaskell J."/>
            <person name="Glotzer D."/>
            <person name="Gorecki P."/>
            <person name="Heitman J."/>
            <person name="Hesse C."/>
            <person name="Hori C."/>
            <person name="Igarashi K."/>
            <person name="Jurgens J.A."/>
            <person name="Kallen N."/>
            <person name="Kersten P."/>
            <person name="Kohler A."/>
            <person name="Kuees U."/>
            <person name="Kumar T.K.A."/>
            <person name="Kuo A."/>
            <person name="LaButti K."/>
            <person name="Larrondo L.F."/>
            <person name="Lindquist E."/>
            <person name="Ling A."/>
            <person name="Lombard V."/>
            <person name="Lucas S."/>
            <person name="Lundell T."/>
            <person name="Martin R."/>
            <person name="McLaughlin D.J."/>
            <person name="Morgenstern I."/>
            <person name="Morin E."/>
            <person name="Murat C."/>
            <person name="Nagy L.G."/>
            <person name="Nolan M."/>
            <person name="Ohm R.A."/>
            <person name="Patyshakuliyeva A."/>
            <person name="Rokas A."/>
            <person name="Ruiz-Duenas F.J."/>
            <person name="Sabat G."/>
            <person name="Salamov A."/>
            <person name="Samejima M."/>
            <person name="Schmutz J."/>
            <person name="Slot J.C."/>
            <person name="St John F."/>
            <person name="Stenlid J."/>
            <person name="Sun H."/>
            <person name="Sun S."/>
            <person name="Syed K."/>
            <person name="Tsang A."/>
            <person name="Wiebenga A."/>
            <person name="Young D."/>
            <person name="Pisabarro A."/>
            <person name="Eastwood D.C."/>
            <person name="Martin F."/>
            <person name="Cullen D."/>
            <person name="Grigoriev I.V."/>
            <person name="Hibbett D.S."/>
        </authorList>
    </citation>
    <scope>NUCLEOTIDE SEQUENCE [LARGE SCALE GENOMIC DNA]</scope>
    <source>
        <strain evidence="2 3">ATCC 11539</strain>
    </source>
</reference>
<organism evidence="2 3">
    <name type="scientific">Gloeophyllum trabeum (strain ATCC 11539 / FP-39264 / Madison 617)</name>
    <name type="common">Brown rot fungus</name>
    <dbReference type="NCBI Taxonomy" id="670483"/>
    <lineage>
        <taxon>Eukaryota</taxon>
        <taxon>Fungi</taxon>
        <taxon>Dikarya</taxon>
        <taxon>Basidiomycota</taxon>
        <taxon>Agaricomycotina</taxon>
        <taxon>Agaricomycetes</taxon>
        <taxon>Gloeophyllales</taxon>
        <taxon>Gloeophyllaceae</taxon>
        <taxon>Gloeophyllum</taxon>
    </lineage>
</organism>
<keyword evidence="3" id="KW-1185">Reference proteome</keyword>
<feature type="domain" description="Protein kinase" evidence="1">
    <location>
        <begin position="1"/>
        <end position="288"/>
    </location>
</feature>
<proteinExistence type="predicted"/>
<sequence>MYENQLSSLQGTVVPVFYGLYETVHEGDTLGCLVLEDCGEPPAVIFPYLPVATRLTILRKLQEIHRCGIIHEDFRVPNVLLRGRDVRIIDFGRVSPHKGECKMEIRRDLTPWEHVIDVDCEDIYCYCEDFQIWSKNVTIGQSVFPPDGLPPQEAVDELISRRRTRFDNEDQRRMLFGRLREVSIELEKGIPIEDIKWDIVFIAGRPIRPASDYPPQEFIDSVLRRLSVYEGTDGTPQQVESILHILREAKLPLSDGSVTSEEVEAKVREALHFTNRDRVLHRTSIASH</sequence>
<dbReference type="GO" id="GO:0004672">
    <property type="term" value="F:protein kinase activity"/>
    <property type="evidence" value="ECO:0007669"/>
    <property type="project" value="InterPro"/>
</dbReference>
<evidence type="ECO:0000313" key="3">
    <source>
        <dbReference type="Proteomes" id="UP000030669"/>
    </source>
</evidence>
<protein>
    <recommendedName>
        <fullName evidence="1">Protein kinase domain-containing protein</fullName>
    </recommendedName>
</protein>
<dbReference type="InterPro" id="IPR000719">
    <property type="entry name" value="Prot_kinase_dom"/>
</dbReference>
<dbReference type="Proteomes" id="UP000030669">
    <property type="component" value="Unassembled WGS sequence"/>
</dbReference>
<evidence type="ECO:0000313" key="2">
    <source>
        <dbReference type="EMBL" id="EPQ58562.1"/>
    </source>
</evidence>
<dbReference type="RefSeq" id="XP_007863709.1">
    <property type="nucleotide sequence ID" value="XM_007865518.1"/>
</dbReference>
<dbReference type="EMBL" id="KB469298">
    <property type="protein sequence ID" value="EPQ58562.1"/>
    <property type="molecule type" value="Genomic_DNA"/>
</dbReference>